<evidence type="ECO:0000313" key="3">
    <source>
        <dbReference type="Proteomes" id="UP000031246"/>
    </source>
</evidence>
<evidence type="ECO:0000259" key="1">
    <source>
        <dbReference type="Pfam" id="PF14322"/>
    </source>
</evidence>
<proteinExistence type="predicted"/>
<sequence>MKFNKLKYAVLFGAVTLVSCNKYLDTAPDNRTEINSVDKVAQLLATAYPEGDYYTFAEAASDNAEDKGSGVGTLSDVSSKPYYWDDVLGADRGSPSNYWNTCYQAISAANQALEAIETNNFGTSALPYKGEALVARAYAHFMLVTFYAKAYVIGGANDSPGIPYVTSPETVVIKQYDRETVAATYQKIEKDLTDGMALLSASAYKVPKYHFTPAAAHAFAARFYLFKGEWQKVVDHVSLISTENFASIIRPINGALYDMSSEDFRAAFTRSDQKYNLLIINLYSSYQRLTSPRYGYGETLVKMFGTGTNITGKAFANKILFYTKPSYTTYKYKEYFYVTNQVSNIGITYLMSPALTTDEALMNRAEAYARLGQFDKSLADINTGLAAYVRGYTPSDAATLAKISTYYGITDPKDGLIKLILDTKKAQFLQEGIRWFDILRTRMTVKHNIIDAQGNETFIELKADDNKRVFQIPEEARLSGVPLNPR</sequence>
<comment type="caution">
    <text evidence="2">The sequence shown here is derived from an EMBL/GenBank/DDBJ whole genome shotgun (WGS) entry which is preliminary data.</text>
</comment>
<dbReference type="InterPro" id="IPR011990">
    <property type="entry name" value="TPR-like_helical_dom_sf"/>
</dbReference>
<dbReference type="RefSeq" id="WP_039471479.1">
    <property type="nucleotide sequence ID" value="NZ_JSYN01000002.1"/>
</dbReference>
<dbReference type="PROSITE" id="PS51257">
    <property type="entry name" value="PROKAR_LIPOPROTEIN"/>
    <property type="match status" value="1"/>
</dbReference>
<dbReference type="InterPro" id="IPR033985">
    <property type="entry name" value="SusD-like_N"/>
</dbReference>
<organism evidence="2 3">
    <name type="scientific">Pedobacter kyungheensis</name>
    <dbReference type="NCBI Taxonomy" id="1069985"/>
    <lineage>
        <taxon>Bacteria</taxon>
        <taxon>Pseudomonadati</taxon>
        <taxon>Bacteroidota</taxon>
        <taxon>Sphingobacteriia</taxon>
        <taxon>Sphingobacteriales</taxon>
        <taxon>Sphingobacteriaceae</taxon>
        <taxon>Pedobacter</taxon>
    </lineage>
</organism>
<dbReference type="Gene3D" id="1.25.40.390">
    <property type="match status" value="1"/>
</dbReference>
<name>A0A0C1FUT4_9SPHI</name>
<dbReference type="AlphaFoldDB" id="A0A0C1FUT4"/>
<evidence type="ECO:0000313" key="2">
    <source>
        <dbReference type="EMBL" id="KIA96692.1"/>
    </source>
</evidence>
<dbReference type="EMBL" id="JSYN01000002">
    <property type="protein sequence ID" value="KIA96692.1"/>
    <property type="molecule type" value="Genomic_DNA"/>
</dbReference>
<dbReference type="GO" id="GO:0009279">
    <property type="term" value="C:cell outer membrane"/>
    <property type="evidence" value="ECO:0007669"/>
    <property type="project" value="UniProtKB-SubCell"/>
</dbReference>
<reference evidence="2 3" key="1">
    <citation type="submission" date="2014-10" db="EMBL/GenBank/DDBJ databases">
        <title>Pedobacter Kyungheensis.</title>
        <authorList>
            <person name="Anderson B.M."/>
            <person name="Newman J.D."/>
        </authorList>
    </citation>
    <scope>NUCLEOTIDE SEQUENCE [LARGE SCALE GENOMIC DNA]</scope>
    <source>
        <strain evidence="2 3">KACC 16221</strain>
    </source>
</reference>
<dbReference type="Pfam" id="PF14322">
    <property type="entry name" value="SusD-like_3"/>
    <property type="match status" value="1"/>
</dbReference>
<protein>
    <recommendedName>
        <fullName evidence="1">SusD-like N-terminal domain-containing protein</fullName>
    </recommendedName>
</protein>
<gene>
    <name evidence="2" type="ORF">OC25_02950</name>
</gene>
<dbReference type="SUPFAM" id="SSF48452">
    <property type="entry name" value="TPR-like"/>
    <property type="match status" value="1"/>
</dbReference>
<keyword evidence="3" id="KW-1185">Reference proteome</keyword>
<feature type="domain" description="SusD-like N-terminal" evidence="1">
    <location>
        <begin position="22"/>
        <end position="225"/>
    </location>
</feature>
<accession>A0A0C1FUT4</accession>
<dbReference type="Proteomes" id="UP000031246">
    <property type="component" value="Unassembled WGS sequence"/>
</dbReference>
<dbReference type="OrthoDB" id="1147023at2"/>